<keyword evidence="3" id="KW-1185">Reference proteome</keyword>
<feature type="region of interest" description="Disordered" evidence="1">
    <location>
        <begin position="454"/>
        <end position="479"/>
    </location>
</feature>
<evidence type="ECO:0000256" key="1">
    <source>
        <dbReference type="SAM" id="MobiDB-lite"/>
    </source>
</evidence>
<feature type="region of interest" description="Disordered" evidence="1">
    <location>
        <begin position="74"/>
        <end position="99"/>
    </location>
</feature>
<sequence>MAAIPLHCNICPKKPNFSDVSHLLTHIASKGHLSNYYKVKVRSSSEDASRRLIEAYDRWYAEWNVEDLMSERMSQKDRRRTRARPSGMASSMHPAIQAPIPRPARPRAAVSNLLDPRLAEQQLIKIEATSPSPTQEPPRGLRHRPFHPRFQYWPTASRAGSIAYTNDYETSSDYSEASMRRGRYSYGVEDSCAVEDDPLDTPAPAAEDPMAVSESTKLKGVFWPGMDLFDSATPEMRRKRNQKKDSSVVEQLEINSQEVEATELIFTPRGSFKRQRRISSSVYDDEESIPPDSPRPVHGRAALGDINPNVLRQRHPNRHPTFTYPTFGHHDNEPTRAYHGHGDRATRTKRPFDIFQEDDPTFLQPSGFNYLNSGHPHRKASPPTTPGWPPYRSYNDVYAFDNKENIVPSYEGPAYDHHSRHGAHYNYASSYAYGLGHGLDGHVFQTGHHAYLNNPYSHQNHDEVDDQRTLTAPPSPSSA</sequence>
<dbReference type="EMBL" id="MU006591">
    <property type="protein sequence ID" value="KAF2744116.1"/>
    <property type="molecule type" value="Genomic_DNA"/>
</dbReference>
<dbReference type="OrthoDB" id="5428259at2759"/>
<accession>A0A6A6V2N9</accession>
<name>A0A6A6V2N9_9PLEO</name>
<organism evidence="2 3">
    <name type="scientific">Sporormia fimetaria CBS 119925</name>
    <dbReference type="NCBI Taxonomy" id="1340428"/>
    <lineage>
        <taxon>Eukaryota</taxon>
        <taxon>Fungi</taxon>
        <taxon>Dikarya</taxon>
        <taxon>Ascomycota</taxon>
        <taxon>Pezizomycotina</taxon>
        <taxon>Dothideomycetes</taxon>
        <taxon>Pleosporomycetidae</taxon>
        <taxon>Pleosporales</taxon>
        <taxon>Sporormiaceae</taxon>
        <taxon>Sporormia</taxon>
    </lineage>
</organism>
<dbReference type="AlphaFoldDB" id="A0A6A6V2N9"/>
<reference evidence="2" key="1">
    <citation type="journal article" date="2020" name="Stud. Mycol.">
        <title>101 Dothideomycetes genomes: a test case for predicting lifestyles and emergence of pathogens.</title>
        <authorList>
            <person name="Haridas S."/>
            <person name="Albert R."/>
            <person name="Binder M."/>
            <person name="Bloem J."/>
            <person name="Labutti K."/>
            <person name="Salamov A."/>
            <person name="Andreopoulos B."/>
            <person name="Baker S."/>
            <person name="Barry K."/>
            <person name="Bills G."/>
            <person name="Bluhm B."/>
            <person name="Cannon C."/>
            <person name="Castanera R."/>
            <person name="Culley D."/>
            <person name="Daum C."/>
            <person name="Ezra D."/>
            <person name="Gonzalez J."/>
            <person name="Henrissat B."/>
            <person name="Kuo A."/>
            <person name="Liang C."/>
            <person name="Lipzen A."/>
            <person name="Lutzoni F."/>
            <person name="Magnuson J."/>
            <person name="Mondo S."/>
            <person name="Nolan M."/>
            <person name="Ohm R."/>
            <person name="Pangilinan J."/>
            <person name="Park H.-J."/>
            <person name="Ramirez L."/>
            <person name="Alfaro M."/>
            <person name="Sun H."/>
            <person name="Tritt A."/>
            <person name="Yoshinaga Y."/>
            <person name="Zwiers L.-H."/>
            <person name="Turgeon B."/>
            <person name="Goodwin S."/>
            <person name="Spatafora J."/>
            <person name="Crous P."/>
            <person name="Grigoriev I."/>
        </authorList>
    </citation>
    <scope>NUCLEOTIDE SEQUENCE</scope>
    <source>
        <strain evidence="2">CBS 119925</strain>
    </source>
</reference>
<feature type="region of interest" description="Disordered" evidence="1">
    <location>
        <begin position="275"/>
        <end position="344"/>
    </location>
</feature>
<gene>
    <name evidence="2" type="ORF">M011DRAFT_409319</name>
</gene>
<feature type="compositionally biased region" description="Basic and acidic residues" evidence="1">
    <location>
        <begin position="328"/>
        <end position="344"/>
    </location>
</feature>
<dbReference type="Proteomes" id="UP000799440">
    <property type="component" value="Unassembled WGS sequence"/>
</dbReference>
<proteinExistence type="predicted"/>
<feature type="compositionally biased region" description="Basic and acidic residues" evidence="1">
    <location>
        <begin position="459"/>
        <end position="468"/>
    </location>
</feature>
<protein>
    <submittedName>
        <fullName evidence="2">Uncharacterized protein</fullName>
    </submittedName>
</protein>
<evidence type="ECO:0000313" key="3">
    <source>
        <dbReference type="Proteomes" id="UP000799440"/>
    </source>
</evidence>
<evidence type="ECO:0000313" key="2">
    <source>
        <dbReference type="EMBL" id="KAF2744116.1"/>
    </source>
</evidence>